<evidence type="ECO:0000256" key="1">
    <source>
        <dbReference type="SAM" id="Phobius"/>
    </source>
</evidence>
<organism evidence="2 3">
    <name type="scientific">Hymenobacter yonginensis</name>
    <dbReference type="NCBI Taxonomy" id="748197"/>
    <lineage>
        <taxon>Bacteria</taxon>
        <taxon>Pseudomonadati</taxon>
        <taxon>Bacteroidota</taxon>
        <taxon>Cytophagia</taxon>
        <taxon>Cytophagales</taxon>
        <taxon>Hymenobacteraceae</taxon>
        <taxon>Hymenobacter</taxon>
    </lineage>
</organism>
<evidence type="ECO:0000313" key="3">
    <source>
        <dbReference type="Proteomes" id="UP001211872"/>
    </source>
</evidence>
<keyword evidence="1" id="KW-0472">Membrane</keyword>
<dbReference type="RefSeq" id="WP_270125928.1">
    <property type="nucleotide sequence ID" value="NZ_CP115396.1"/>
</dbReference>
<proteinExistence type="predicted"/>
<dbReference type="EMBL" id="CP115396">
    <property type="protein sequence ID" value="WBO83543.1"/>
    <property type="molecule type" value="Genomic_DNA"/>
</dbReference>
<gene>
    <name evidence="2" type="ORF">O9Z63_14280</name>
</gene>
<keyword evidence="1" id="KW-0812">Transmembrane</keyword>
<protein>
    <submittedName>
        <fullName evidence="2">Uncharacterized protein</fullName>
    </submittedName>
</protein>
<keyword evidence="3" id="KW-1185">Reference proteome</keyword>
<reference evidence="2 3" key="1">
    <citation type="journal article" date="2011" name="Int. J. Syst. Evol. Microbiol.">
        <title>Hymenobacter yonginensis sp. nov., isolated from a mesotrophic artificial lake.</title>
        <authorList>
            <person name="Joung Y."/>
            <person name="Cho S.H."/>
            <person name="Kim H."/>
            <person name="Kim S.B."/>
            <person name="Joh K."/>
        </authorList>
    </citation>
    <scope>NUCLEOTIDE SEQUENCE [LARGE SCALE GENOMIC DNA]</scope>
    <source>
        <strain evidence="2 3">KCTC 22745</strain>
    </source>
</reference>
<feature type="transmembrane region" description="Helical" evidence="1">
    <location>
        <begin position="6"/>
        <end position="25"/>
    </location>
</feature>
<sequence>MLSLLWTGLNIFLLLLIAYAWFRVLRVLRRQIGLGLAVLFMLSLALRGSSSTSDTKARNLLENGRLEHPIGNWGSSASIPLNPNNELCLRFEGVRTDSTLRVHGMYSSISGLMLGHEWKPLAGMANTRKQGVSYEIFLSHEWKLLGIGLYVSSEEYTGMAPLAK</sequence>
<name>A0ABY7PMZ2_9BACT</name>
<evidence type="ECO:0000313" key="2">
    <source>
        <dbReference type="EMBL" id="WBO83543.1"/>
    </source>
</evidence>
<keyword evidence="1" id="KW-1133">Transmembrane helix</keyword>
<dbReference type="Proteomes" id="UP001211872">
    <property type="component" value="Chromosome"/>
</dbReference>
<feature type="transmembrane region" description="Helical" evidence="1">
    <location>
        <begin position="32"/>
        <end position="50"/>
    </location>
</feature>
<accession>A0ABY7PMZ2</accession>